<name>A0AA88DT81_FICCA</name>
<reference evidence="1" key="1">
    <citation type="submission" date="2023-07" db="EMBL/GenBank/DDBJ databases">
        <title>draft genome sequence of fig (Ficus carica).</title>
        <authorList>
            <person name="Takahashi T."/>
            <person name="Nishimura K."/>
        </authorList>
    </citation>
    <scope>NUCLEOTIDE SEQUENCE</scope>
</reference>
<keyword evidence="2" id="KW-1185">Reference proteome</keyword>
<dbReference type="AlphaFoldDB" id="A0AA88DT81"/>
<dbReference type="Proteomes" id="UP001187192">
    <property type="component" value="Unassembled WGS sequence"/>
</dbReference>
<protein>
    <submittedName>
        <fullName evidence="1">Uncharacterized protein</fullName>
    </submittedName>
</protein>
<gene>
    <name evidence="1" type="ORF">TIFTF001_030498</name>
</gene>
<proteinExistence type="predicted"/>
<accession>A0AA88DT81</accession>
<organism evidence="1 2">
    <name type="scientific">Ficus carica</name>
    <name type="common">Common fig</name>
    <dbReference type="NCBI Taxonomy" id="3494"/>
    <lineage>
        <taxon>Eukaryota</taxon>
        <taxon>Viridiplantae</taxon>
        <taxon>Streptophyta</taxon>
        <taxon>Embryophyta</taxon>
        <taxon>Tracheophyta</taxon>
        <taxon>Spermatophyta</taxon>
        <taxon>Magnoliopsida</taxon>
        <taxon>eudicotyledons</taxon>
        <taxon>Gunneridae</taxon>
        <taxon>Pentapetalae</taxon>
        <taxon>rosids</taxon>
        <taxon>fabids</taxon>
        <taxon>Rosales</taxon>
        <taxon>Moraceae</taxon>
        <taxon>Ficeae</taxon>
        <taxon>Ficus</taxon>
    </lineage>
</organism>
<sequence length="134" mass="14127">MALGVVLQIARGWGGSRWLEVWLVQLTGVGVFNSRGALVLQFGGEAPRLDLEGTDGRGVGSLEIVGGDPSPAHGGVHRREMHRWVVHCRRMAEFIAKGEVGFVGVVGETGLVTWGGGAVAGIRETGLSGVSFFF</sequence>
<evidence type="ECO:0000313" key="2">
    <source>
        <dbReference type="Proteomes" id="UP001187192"/>
    </source>
</evidence>
<evidence type="ECO:0000313" key="1">
    <source>
        <dbReference type="EMBL" id="GMN61412.1"/>
    </source>
</evidence>
<comment type="caution">
    <text evidence="1">The sequence shown here is derived from an EMBL/GenBank/DDBJ whole genome shotgun (WGS) entry which is preliminary data.</text>
</comment>
<dbReference type="EMBL" id="BTGU01000111">
    <property type="protein sequence ID" value="GMN61412.1"/>
    <property type="molecule type" value="Genomic_DNA"/>
</dbReference>